<keyword evidence="1" id="KW-1133">Transmembrane helix</keyword>
<accession>A0A5C2HFA6</accession>
<evidence type="ECO:0000313" key="2">
    <source>
        <dbReference type="EMBL" id="QEP40814.1"/>
    </source>
</evidence>
<feature type="transmembrane region" description="Helical" evidence="1">
    <location>
        <begin position="18"/>
        <end position="37"/>
    </location>
</feature>
<protein>
    <submittedName>
        <fullName evidence="2">Putative membrane protein</fullName>
    </submittedName>
</protein>
<dbReference type="AlphaFoldDB" id="A0A5C2HFA6"/>
<gene>
    <name evidence="2" type="ORF">APORC_1216</name>
</gene>
<dbReference type="RefSeq" id="WP_066387442.1">
    <property type="nucleotide sequence ID" value="NZ_CP036246.2"/>
</dbReference>
<evidence type="ECO:0000256" key="1">
    <source>
        <dbReference type="SAM" id="Phobius"/>
    </source>
</evidence>
<keyword evidence="1" id="KW-0812">Transmembrane</keyword>
<dbReference type="KEGG" id="apoc:APORC_1216"/>
<sequence>MTVNERTDKVNSWLADGFVLYVLKPTILVFAFFMFIISFEILQGLYGLMFDIIFFVTDMNHKMFDDGSLVLSVVVEGAMKGFSDIMIYFIGMVLAYYIILKGDTMILAKFKYNDDTDSGIANQIGERMQTIAGGKI</sequence>
<reference evidence="2 3" key="2">
    <citation type="submission" date="2019-09" db="EMBL/GenBank/DDBJ databases">
        <title>Taxonomic note: a critical rebuttal of the proposed division of the genus Arcobacter into six genera, emended descriptions of Arcobacter anaerophilus and the genus Arcobacter, and an assessment of genus-level boundaries for Epsilonproteobacteria using in silico genomic comparator tools.</title>
        <authorList>
            <person name="On S.L.W."/>
            <person name="Miller W.G."/>
            <person name="Biggs P."/>
            <person name="Cornelius A."/>
            <person name="Vandamme P."/>
        </authorList>
    </citation>
    <scope>NUCLEOTIDE SEQUENCE [LARGE SCALE GENOMIC DNA]</scope>
    <source>
        <strain evidence="2 3">CCUG 56899</strain>
    </source>
</reference>
<organism evidence="2 3">
    <name type="scientific">Arcobacter porcinus</name>
    <dbReference type="NCBI Taxonomy" id="1935204"/>
    <lineage>
        <taxon>Bacteria</taxon>
        <taxon>Pseudomonadati</taxon>
        <taxon>Campylobacterota</taxon>
        <taxon>Epsilonproteobacteria</taxon>
        <taxon>Campylobacterales</taxon>
        <taxon>Arcobacteraceae</taxon>
        <taxon>Arcobacter</taxon>
    </lineage>
</organism>
<proteinExistence type="predicted"/>
<dbReference type="EMBL" id="CP036246">
    <property type="protein sequence ID" value="QEP40814.1"/>
    <property type="molecule type" value="Genomic_DNA"/>
</dbReference>
<reference evidence="2 3" key="1">
    <citation type="submission" date="2019-09" db="EMBL/GenBank/DDBJ databases">
        <title>Complete genome sequencing of four Arcobacter species reveals a diverse suite of mobile elements.</title>
        <authorList>
            <person name="Miller W.G."/>
            <person name="Yee E."/>
            <person name="Bono J.L."/>
        </authorList>
    </citation>
    <scope>NUCLEOTIDE SEQUENCE [LARGE SCALE GENOMIC DNA]</scope>
    <source>
        <strain evidence="2 3">CCUG 56899</strain>
    </source>
</reference>
<feature type="transmembrane region" description="Helical" evidence="1">
    <location>
        <begin position="81"/>
        <end position="100"/>
    </location>
</feature>
<keyword evidence="1" id="KW-0472">Membrane</keyword>
<evidence type="ECO:0000313" key="3">
    <source>
        <dbReference type="Proteomes" id="UP000322644"/>
    </source>
</evidence>
<dbReference type="Proteomes" id="UP000322644">
    <property type="component" value="Chromosome"/>
</dbReference>
<name>A0A5C2HFA6_9BACT</name>